<proteinExistence type="predicted"/>
<dbReference type="EMBL" id="JAGFOA010000003">
    <property type="protein sequence ID" value="MBO3663712.1"/>
    <property type="molecule type" value="Genomic_DNA"/>
</dbReference>
<accession>A0A939QIV3</accession>
<evidence type="ECO:0000313" key="2">
    <source>
        <dbReference type="Proteomes" id="UP000680132"/>
    </source>
</evidence>
<name>A0A939QIV3_9MICO</name>
<dbReference type="RefSeq" id="WP_208503074.1">
    <property type="nucleotide sequence ID" value="NZ_JAGFOA010000003.1"/>
</dbReference>
<dbReference type="Gene3D" id="1.10.30.50">
    <property type="match status" value="1"/>
</dbReference>
<reference evidence="1" key="1">
    <citation type="submission" date="2021-03" db="EMBL/GenBank/DDBJ databases">
        <title>Microbacterium sp. nov., a novel actinobacterium isolated from cow dung.</title>
        <authorList>
            <person name="Zhang L."/>
        </authorList>
    </citation>
    <scope>NUCLEOTIDE SEQUENCE</scope>
    <source>
        <strain evidence="1">NEAU-LLB</strain>
    </source>
</reference>
<dbReference type="AlphaFoldDB" id="A0A939QIV3"/>
<evidence type="ECO:0008006" key="3">
    <source>
        <dbReference type="Google" id="ProtNLM"/>
    </source>
</evidence>
<gene>
    <name evidence="1" type="ORF">J5V96_09310</name>
</gene>
<dbReference type="Proteomes" id="UP000680132">
    <property type="component" value="Unassembled WGS sequence"/>
</dbReference>
<protein>
    <recommendedName>
        <fullName evidence="3">HNH endonuclease</fullName>
    </recommendedName>
</protein>
<comment type="caution">
    <text evidence="1">The sequence shown here is derived from an EMBL/GenBank/DDBJ whole genome shotgun (WGS) entry which is preliminary data.</text>
</comment>
<organism evidence="1 2">
    <name type="scientific">Microbacterium stercoris</name>
    <dbReference type="NCBI Taxonomy" id="2820289"/>
    <lineage>
        <taxon>Bacteria</taxon>
        <taxon>Bacillati</taxon>
        <taxon>Actinomycetota</taxon>
        <taxon>Actinomycetes</taxon>
        <taxon>Micrococcales</taxon>
        <taxon>Microbacteriaceae</taxon>
        <taxon>Microbacterium</taxon>
    </lineage>
</organism>
<sequence length="134" mass="14507">MAVSVAKKRAVIARDGGFCLLALANCRGEAQTADHRANRGHGGAGDVLDDGVNLIAACSICNAEKETATGVVLLDLLERGLRVLHASTHRKTLERVWLTPILMLDGSWRMPMSYDDWRPATSFEIARHLEAVAA</sequence>
<keyword evidence="2" id="KW-1185">Reference proteome</keyword>
<evidence type="ECO:0000313" key="1">
    <source>
        <dbReference type="EMBL" id="MBO3663712.1"/>
    </source>
</evidence>